<protein>
    <recommendedName>
        <fullName evidence="3">GDP-mannose 4,6-dehydratase</fullName>
        <ecNumber evidence="3">4.2.1.47</ecNumber>
    </recommendedName>
</protein>
<dbReference type="EMBL" id="VDMP01000018">
    <property type="protein sequence ID" value="TNM44144.1"/>
    <property type="molecule type" value="Genomic_DNA"/>
</dbReference>
<accession>A0A5C4W744</accession>
<dbReference type="Gene3D" id="3.40.50.720">
    <property type="entry name" value="NAD(P)-binding Rossmann-like Domain"/>
    <property type="match status" value="1"/>
</dbReference>
<evidence type="ECO:0000256" key="4">
    <source>
        <dbReference type="ARBA" id="ARBA00023239"/>
    </source>
</evidence>
<keyword evidence="7" id="KW-1185">Reference proteome</keyword>
<dbReference type="GO" id="GO:0008446">
    <property type="term" value="F:GDP-mannose 4,6-dehydratase activity"/>
    <property type="evidence" value="ECO:0007669"/>
    <property type="project" value="UniProtKB-EC"/>
</dbReference>
<dbReference type="EC" id="4.2.1.47" evidence="3"/>
<evidence type="ECO:0000256" key="3">
    <source>
        <dbReference type="ARBA" id="ARBA00011989"/>
    </source>
</evidence>
<comment type="caution">
    <text evidence="6">The sequence shown here is derived from an EMBL/GenBank/DDBJ whole genome shotgun (WGS) entry which is preliminary data.</text>
</comment>
<name>A0A5C4W744_9ACTN</name>
<evidence type="ECO:0000259" key="5">
    <source>
        <dbReference type="Pfam" id="PF16363"/>
    </source>
</evidence>
<dbReference type="OrthoDB" id="9779041at2"/>
<dbReference type="InterPro" id="IPR036291">
    <property type="entry name" value="NAD(P)-bd_dom_sf"/>
</dbReference>
<dbReference type="InterPro" id="IPR006368">
    <property type="entry name" value="GDP_Man_deHydtase"/>
</dbReference>
<feature type="domain" description="NAD(P)-binding" evidence="5">
    <location>
        <begin position="8"/>
        <end position="298"/>
    </location>
</feature>
<dbReference type="Proteomes" id="UP000313231">
    <property type="component" value="Unassembled WGS sequence"/>
</dbReference>
<dbReference type="AlphaFoldDB" id="A0A5C4W744"/>
<dbReference type="InterPro" id="IPR016040">
    <property type="entry name" value="NAD(P)-bd_dom"/>
</dbReference>
<reference evidence="6 7" key="1">
    <citation type="journal article" date="2016" name="Int. J. Syst. Evol. Microbiol.">
        <title>Nocardioides albidus sp. nov., an actinobacterium isolated from garden soil.</title>
        <authorList>
            <person name="Singh H."/>
            <person name="Du J."/>
            <person name="Trinh H."/>
            <person name="Won K."/>
            <person name="Yang J.E."/>
            <person name="Yin C."/>
            <person name="Kook M."/>
            <person name="Yi T.H."/>
        </authorList>
    </citation>
    <scope>NUCLEOTIDE SEQUENCE [LARGE SCALE GENOMIC DNA]</scope>
    <source>
        <strain evidence="6 7">CCTCC AB 2015297</strain>
    </source>
</reference>
<dbReference type="SUPFAM" id="SSF51735">
    <property type="entry name" value="NAD(P)-binding Rossmann-fold domains"/>
    <property type="match status" value="1"/>
</dbReference>
<evidence type="ECO:0000256" key="2">
    <source>
        <dbReference type="ARBA" id="ARBA00009263"/>
    </source>
</evidence>
<organism evidence="6 7">
    <name type="scientific">Nocardioides albidus</name>
    <dbReference type="NCBI Taxonomy" id="1517589"/>
    <lineage>
        <taxon>Bacteria</taxon>
        <taxon>Bacillati</taxon>
        <taxon>Actinomycetota</taxon>
        <taxon>Actinomycetes</taxon>
        <taxon>Propionibacteriales</taxon>
        <taxon>Nocardioidaceae</taxon>
        <taxon>Nocardioides</taxon>
    </lineage>
</organism>
<dbReference type="RefSeq" id="WP_139621825.1">
    <property type="nucleotide sequence ID" value="NZ_VDMP01000018.1"/>
</dbReference>
<dbReference type="Pfam" id="PF16363">
    <property type="entry name" value="GDP_Man_Dehyd"/>
    <property type="match status" value="1"/>
</dbReference>
<proteinExistence type="inferred from homology"/>
<evidence type="ECO:0000313" key="6">
    <source>
        <dbReference type="EMBL" id="TNM44144.1"/>
    </source>
</evidence>
<comment type="similarity">
    <text evidence="2">Belongs to the NAD(P)-dependent epimerase/dehydratase family. GDP-mannose 4,6-dehydratase subfamily.</text>
</comment>
<comment type="cofactor">
    <cofactor evidence="1">
        <name>NADP(+)</name>
        <dbReference type="ChEBI" id="CHEBI:58349"/>
    </cofactor>
</comment>
<dbReference type="PANTHER" id="PTHR43715:SF1">
    <property type="entry name" value="GDP-MANNOSE 4,6 DEHYDRATASE"/>
    <property type="match status" value="1"/>
</dbReference>
<sequence>MSARPVALVTGVTGQDGVHLARLLVAEGCRVIGTHRPGSPAAAAMRPYLREVELVGLDLCDEEGFASLVRDVRPAEVYNLAAMSSVGQSWQEPEAAMALNGAAPTAMLRALEAVPQARFLQAASAEQSGEAAASPYARGKRLGHEAVVAARDSGRFAVAAVLHIHESPLRRPTFVVRKITRAAAAISLGRQQRLTLGSLGIRRDWGAAADHVRAMRLMLASDTPADHEVATGVLTSLSTVVELAFAAAGISDPWTLVDFDEALERPVDAAVLAGDPAPLRSALGWEPRHSLAETVAAMVAVDRERLVSGVEEAEHYLDRLRTSPAAP</sequence>
<dbReference type="GO" id="GO:0042351">
    <property type="term" value="P:'de novo' GDP-L-fucose biosynthetic process"/>
    <property type="evidence" value="ECO:0007669"/>
    <property type="project" value="TreeGrafter"/>
</dbReference>
<evidence type="ECO:0000256" key="1">
    <source>
        <dbReference type="ARBA" id="ARBA00001937"/>
    </source>
</evidence>
<dbReference type="PANTHER" id="PTHR43715">
    <property type="entry name" value="GDP-MANNOSE 4,6-DEHYDRATASE"/>
    <property type="match status" value="1"/>
</dbReference>
<dbReference type="Gene3D" id="3.90.25.10">
    <property type="entry name" value="UDP-galactose 4-epimerase, domain 1"/>
    <property type="match status" value="1"/>
</dbReference>
<gene>
    <name evidence="6" type="ORF">FHP29_05385</name>
</gene>
<keyword evidence="4" id="KW-0456">Lyase</keyword>
<evidence type="ECO:0000313" key="7">
    <source>
        <dbReference type="Proteomes" id="UP000313231"/>
    </source>
</evidence>